<evidence type="ECO:0000256" key="9">
    <source>
        <dbReference type="SAM" id="Phobius"/>
    </source>
</evidence>
<dbReference type="Pfam" id="PF10099">
    <property type="entry name" value="RskA_C"/>
    <property type="match status" value="1"/>
</dbReference>
<organism evidence="11 12">
    <name type="scientific">Gordoniibacillus kamchatkensis</name>
    <dbReference type="NCBI Taxonomy" id="1590651"/>
    <lineage>
        <taxon>Bacteria</taxon>
        <taxon>Bacillati</taxon>
        <taxon>Bacillota</taxon>
        <taxon>Bacilli</taxon>
        <taxon>Bacillales</taxon>
        <taxon>Paenibacillaceae</taxon>
        <taxon>Gordoniibacillus</taxon>
    </lineage>
</organism>
<sequence>MTQQKTCFMTEEQIVDLLLESSARVQERRRFERHAAECPACAERLREWASLLAAQPREESTLPSPAVWVRLKRALRWRAPLRQLLRLPQRTGRVAFAAGMAAVLFAVLYIGALSGIRDRLNSSAAVGPVVRADDEIISHMDMLLKNRTAQYPVQPLGTDGARGVAWVNDEAEELLLLVEGLPNVPGENYRVWSIHDGSRVTLGTMRLAAGKAHLHYRGSELHEARTISVSREQAGSGGAFAAPDVAAVTLK</sequence>
<dbReference type="PANTHER" id="PTHR37461">
    <property type="entry name" value="ANTI-SIGMA-K FACTOR RSKA"/>
    <property type="match status" value="1"/>
</dbReference>
<keyword evidence="4 9" id="KW-0812">Transmembrane</keyword>
<dbReference type="Gene3D" id="1.10.10.1320">
    <property type="entry name" value="Anti-sigma factor, zinc-finger domain"/>
    <property type="match status" value="1"/>
</dbReference>
<dbReference type="RefSeq" id="WP_041044911.1">
    <property type="nucleotide sequence ID" value="NZ_JXAK01000002.1"/>
</dbReference>
<comment type="caution">
    <text evidence="11">The sequence shown here is derived from an EMBL/GenBank/DDBJ whole genome shotgun (WGS) entry which is preliminary data.</text>
</comment>
<dbReference type="PANTHER" id="PTHR37461:SF1">
    <property type="entry name" value="ANTI-SIGMA-K FACTOR RSKA"/>
    <property type="match status" value="1"/>
</dbReference>
<evidence type="ECO:0000256" key="1">
    <source>
        <dbReference type="ARBA" id="ARBA00004167"/>
    </source>
</evidence>
<evidence type="ECO:0000313" key="11">
    <source>
        <dbReference type="EMBL" id="KIL42213.1"/>
    </source>
</evidence>
<evidence type="ECO:0000313" key="12">
    <source>
        <dbReference type="Proteomes" id="UP000031967"/>
    </source>
</evidence>
<evidence type="ECO:0000256" key="6">
    <source>
        <dbReference type="ARBA" id="ARBA00023136"/>
    </source>
</evidence>
<name>A0ABR5AN27_9BACL</name>
<proteinExistence type="predicted"/>
<keyword evidence="12" id="KW-1185">Reference proteome</keyword>
<keyword evidence="3" id="KW-1003">Cell membrane</keyword>
<dbReference type="InterPro" id="IPR051474">
    <property type="entry name" value="Anti-sigma-K/W_factor"/>
</dbReference>
<dbReference type="InterPro" id="IPR041916">
    <property type="entry name" value="Anti_sigma_zinc_sf"/>
</dbReference>
<accession>A0ABR5AN27</accession>
<feature type="transmembrane region" description="Helical" evidence="9">
    <location>
        <begin position="94"/>
        <end position="116"/>
    </location>
</feature>
<evidence type="ECO:0000256" key="2">
    <source>
        <dbReference type="ARBA" id="ARBA00004236"/>
    </source>
</evidence>
<keyword evidence="5 9" id="KW-1133">Transmembrane helix</keyword>
<evidence type="ECO:0000256" key="5">
    <source>
        <dbReference type="ARBA" id="ARBA00022989"/>
    </source>
</evidence>
<evidence type="ECO:0000259" key="10">
    <source>
        <dbReference type="Pfam" id="PF10099"/>
    </source>
</evidence>
<gene>
    <name evidence="11" type="ORF">SD70_01265</name>
</gene>
<protein>
    <recommendedName>
        <fullName evidence="8">Regulator of SigK</fullName>
    </recommendedName>
    <alternativeName>
        <fullName evidence="7">Sigma-K anti-sigma factor RskA</fullName>
    </alternativeName>
</protein>
<evidence type="ECO:0000256" key="8">
    <source>
        <dbReference type="ARBA" id="ARBA00030803"/>
    </source>
</evidence>
<dbReference type="InterPro" id="IPR018764">
    <property type="entry name" value="RskA_C"/>
</dbReference>
<comment type="subcellular location">
    <subcellularLocation>
        <location evidence="2">Cell membrane</location>
    </subcellularLocation>
    <subcellularLocation>
        <location evidence="1">Membrane</location>
        <topology evidence="1">Single-pass membrane protein</topology>
    </subcellularLocation>
</comment>
<dbReference type="Proteomes" id="UP000031967">
    <property type="component" value="Unassembled WGS sequence"/>
</dbReference>
<dbReference type="EMBL" id="JXAK01000002">
    <property type="protein sequence ID" value="KIL42213.1"/>
    <property type="molecule type" value="Genomic_DNA"/>
</dbReference>
<evidence type="ECO:0000256" key="4">
    <source>
        <dbReference type="ARBA" id="ARBA00022692"/>
    </source>
</evidence>
<evidence type="ECO:0000256" key="3">
    <source>
        <dbReference type="ARBA" id="ARBA00022475"/>
    </source>
</evidence>
<reference evidence="11 12" key="1">
    <citation type="submission" date="2014-12" db="EMBL/GenBank/DDBJ databases">
        <title>Draft genome sequence of Paenibacillus kamchatkensis strain B-2647.</title>
        <authorList>
            <person name="Karlyshev A.V."/>
            <person name="Kudryashova E.B."/>
        </authorList>
    </citation>
    <scope>NUCLEOTIDE SEQUENCE [LARGE SCALE GENOMIC DNA]</scope>
    <source>
        <strain evidence="11 12">VKM B-2647</strain>
    </source>
</reference>
<feature type="domain" description="Anti-sigma K factor RskA C-terminal" evidence="10">
    <location>
        <begin position="98"/>
        <end position="236"/>
    </location>
</feature>
<evidence type="ECO:0000256" key="7">
    <source>
        <dbReference type="ARBA" id="ARBA00029829"/>
    </source>
</evidence>
<keyword evidence="6 9" id="KW-0472">Membrane</keyword>